<reference evidence="2 3" key="1">
    <citation type="submission" date="2016-11" db="EMBL/GenBank/DDBJ databases">
        <authorList>
            <person name="Jaros S."/>
            <person name="Januszkiewicz K."/>
            <person name="Wedrychowicz H."/>
        </authorList>
    </citation>
    <scope>NUCLEOTIDE SEQUENCE [LARGE SCALE GENOMIC DNA]</scope>
    <source>
        <strain evidence="2 3">CGMCC 1.10681</strain>
    </source>
</reference>
<sequence length="301" mass="36280">MNKRKKPTELLLFEYLLNRKTLTQQELLTYKNLWRGYQGEVLFDSYLEELSCDSIVLRDVWLSKNNRIFQLDHLLFYKDCIYMFEVKNYSGDFYYENEKLYKETGQEIDDPLIQLKRSESLLRQLLKSLGYHYHLESKVVFINSECTIYQAPRNTNILLPTQINRYFKQFQPHVSLNHKFPQLAKKLTSIQLKQSPYRNIINYNYSQLKKGIPYILCRQFLNVVKGKQTFCHSCNNREFVNDSVLRNLKEYMLLFPKERITIEKMQEWCNLPISNQRMRYILKKYLSLEGNTKGAYYIPIE</sequence>
<gene>
    <name evidence="2" type="ORF">SAMN05216179_1242</name>
</gene>
<feature type="domain" description="NERD" evidence="1">
    <location>
        <begin position="35"/>
        <end position="145"/>
    </location>
</feature>
<name>A0A1M7MJ43_9BACI</name>
<dbReference type="OrthoDB" id="2164794at2"/>
<evidence type="ECO:0000313" key="2">
    <source>
        <dbReference type="EMBL" id="SHM90964.1"/>
    </source>
</evidence>
<dbReference type="InterPro" id="IPR011528">
    <property type="entry name" value="NERD"/>
</dbReference>
<protein>
    <submittedName>
        <fullName evidence="2">Nuclease-related domain-containing protein</fullName>
    </submittedName>
</protein>
<dbReference type="RefSeq" id="WP_139251785.1">
    <property type="nucleotide sequence ID" value="NZ_FRCZ01000002.1"/>
</dbReference>
<dbReference type="Pfam" id="PF08378">
    <property type="entry name" value="NERD"/>
    <property type="match status" value="1"/>
</dbReference>
<evidence type="ECO:0000259" key="1">
    <source>
        <dbReference type="PROSITE" id="PS50965"/>
    </source>
</evidence>
<dbReference type="AlphaFoldDB" id="A0A1M7MJ43"/>
<dbReference type="EMBL" id="FRCZ01000002">
    <property type="protein sequence ID" value="SHM90964.1"/>
    <property type="molecule type" value="Genomic_DNA"/>
</dbReference>
<dbReference type="STRING" id="1027249.SAMN05216179_1242"/>
<dbReference type="Proteomes" id="UP000184184">
    <property type="component" value="Unassembled WGS sequence"/>
</dbReference>
<organism evidence="2 3">
    <name type="scientific">Gracilibacillus kekensis</name>
    <dbReference type="NCBI Taxonomy" id="1027249"/>
    <lineage>
        <taxon>Bacteria</taxon>
        <taxon>Bacillati</taxon>
        <taxon>Bacillota</taxon>
        <taxon>Bacilli</taxon>
        <taxon>Bacillales</taxon>
        <taxon>Bacillaceae</taxon>
        <taxon>Gracilibacillus</taxon>
    </lineage>
</organism>
<accession>A0A1M7MJ43</accession>
<proteinExistence type="predicted"/>
<dbReference type="PROSITE" id="PS50965">
    <property type="entry name" value="NERD"/>
    <property type="match status" value="1"/>
</dbReference>
<keyword evidence="3" id="KW-1185">Reference proteome</keyword>
<evidence type="ECO:0000313" key="3">
    <source>
        <dbReference type="Proteomes" id="UP000184184"/>
    </source>
</evidence>